<proteinExistence type="predicted"/>
<dbReference type="EMBL" id="UYRT01005535">
    <property type="protein sequence ID" value="VDK38907.1"/>
    <property type="molecule type" value="Genomic_DNA"/>
</dbReference>
<dbReference type="Proteomes" id="UP000271098">
    <property type="component" value="Unassembled WGS sequence"/>
</dbReference>
<evidence type="ECO:0000313" key="1">
    <source>
        <dbReference type="EMBL" id="VDK38907.1"/>
    </source>
</evidence>
<evidence type="ECO:0000313" key="2">
    <source>
        <dbReference type="Proteomes" id="UP000271098"/>
    </source>
</evidence>
<name>A0A183D3K2_9BILA</name>
<protein>
    <submittedName>
        <fullName evidence="1 3">Uncharacterized protein</fullName>
    </submittedName>
</protein>
<gene>
    <name evidence="1" type="ORF">GPUH_LOCUS3293</name>
</gene>
<organism evidence="3">
    <name type="scientific">Gongylonema pulchrum</name>
    <dbReference type="NCBI Taxonomy" id="637853"/>
    <lineage>
        <taxon>Eukaryota</taxon>
        <taxon>Metazoa</taxon>
        <taxon>Ecdysozoa</taxon>
        <taxon>Nematoda</taxon>
        <taxon>Chromadorea</taxon>
        <taxon>Rhabditida</taxon>
        <taxon>Spirurina</taxon>
        <taxon>Spiruromorpha</taxon>
        <taxon>Spiruroidea</taxon>
        <taxon>Gongylonematidae</taxon>
        <taxon>Gongylonema</taxon>
    </lineage>
</organism>
<sequence>MNVDTVKHMTQQLQTVEIDEAREGIAEVTSKWSNREIIISAYYCFEFIQTCEATVKLPLGFHMVASTMGSIVARKREVHKNRNDSTVQMQAITAYSATNEKNDIERFWNLDIIGITEKIDQKDDELTVKEYEKKATMENGRYAACLHGGTENPNCSRTSD</sequence>
<dbReference type="OrthoDB" id="5872352at2759"/>
<reference evidence="3" key="1">
    <citation type="submission" date="2016-06" db="UniProtKB">
        <authorList>
            <consortium name="WormBaseParasite"/>
        </authorList>
    </citation>
    <scope>IDENTIFICATION</scope>
</reference>
<dbReference type="AlphaFoldDB" id="A0A183D3K2"/>
<accession>A0A183D3K2</accession>
<evidence type="ECO:0000313" key="3">
    <source>
        <dbReference type="WBParaSite" id="GPUH_0000329801-mRNA-1"/>
    </source>
</evidence>
<dbReference type="WBParaSite" id="GPUH_0000329801-mRNA-1">
    <property type="protein sequence ID" value="GPUH_0000329801-mRNA-1"/>
    <property type="gene ID" value="GPUH_0000329801"/>
</dbReference>
<keyword evidence="2" id="KW-1185">Reference proteome</keyword>
<reference evidence="1 2" key="2">
    <citation type="submission" date="2018-11" db="EMBL/GenBank/DDBJ databases">
        <authorList>
            <consortium name="Pathogen Informatics"/>
        </authorList>
    </citation>
    <scope>NUCLEOTIDE SEQUENCE [LARGE SCALE GENOMIC DNA]</scope>
</reference>